<organism evidence="1 2">
    <name type="scientific">Strongylus vulgaris</name>
    <name type="common">Blood worm</name>
    <dbReference type="NCBI Taxonomy" id="40348"/>
    <lineage>
        <taxon>Eukaryota</taxon>
        <taxon>Metazoa</taxon>
        <taxon>Ecdysozoa</taxon>
        <taxon>Nematoda</taxon>
        <taxon>Chromadorea</taxon>
        <taxon>Rhabditida</taxon>
        <taxon>Rhabditina</taxon>
        <taxon>Rhabditomorpha</taxon>
        <taxon>Strongyloidea</taxon>
        <taxon>Strongylidae</taxon>
        <taxon>Strongylus</taxon>
    </lineage>
</organism>
<keyword evidence="2" id="KW-1185">Reference proteome</keyword>
<dbReference type="EMBL" id="UYYB01101333">
    <property type="protein sequence ID" value="VDM78217.1"/>
    <property type="molecule type" value="Genomic_DNA"/>
</dbReference>
<feature type="non-terminal residue" evidence="1">
    <location>
        <position position="224"/>
    </location>
</feature>
<name>A0A3P7JPN9_STRVU</name>
<accession>A0A3P7JPN9</accession>
<proteinExistence type="predicted"/>
<gene>
    <name evidence="1" type="ORF">SVUK_LOCUS13215</name>
</gene>
<reference evidence="1 2" key="1">
    <citation type="submission" date="2018-11" db="EMBL/GenBank/DDBJ databases">
        <authorList>
            <consortium name="Pathogen Informatics"/>
        </authorList>
    </citation>
    <scope>NUCLEOTIDE SEQUENCE [LARGE SCALE GENOMIC DNA]</scope>
</reference>
<protein>
    <submittedName>
        <fullName evidence="1">Uncharacterized protein</fullName>
    </submittedName>
</protein>
<evidence type="ECO:0000313" key="2">
    <source>
        <dbReference type="Proteomes" id="UP000270094"/>
    </source>
</evidence>
<evidence type="ECO:0000313" key="1">
    <source>
        <dbReference type="EMBL" id="VDM78217.1"/>
    </source>
</evidence>
<dbReference type="OrthoDB" id="5869247at2759"/>
<dbReference type="Proteomes" id="UP000270094">
    <property type="component" value="Unassembled WGS sequence"/>
</dbReference>
<sequence length="224" mass="26234">MSKSSQSSLPPKDTEEEEDLVEKSIKFNTCYRSRFRATGCWEEHIAVLDCKGDTGDWRQCQSQLSVMLSDIFGEFIIDEEDVRDRVQFCKPEQYSAEIHNKGWFLNLSYSKDRKDDEERELTNHKAAYFYHHEQYEEAVKEYKTLLNDFKHSRTHFVAVIDSLIRCALKVPSFPKDEILRYLHDYEQSALDYGDQLQYLNAAKEVFSKIPGEEAQGKFIDAVCL</sequence>
<dbReference type="AlphaFoldDB" id="A0A3P7JPN9"/>